<evidence type="ECO:0000313" key="3">
    <source>
        <dbReference type="Proteomes" id="UP000238220"/>
    </source>
</evidence>
<organism evidence="2 3">
    <name type="scientific">Solimonas fluminis</name>
    <dbReference type="NCBI Taxonomy" id="2086571"/>
    <lineage>
        <taxon>Bacteria</taxon>
        <taxon>Pseudomonadati</taxon>
        <taxon>Pseudomonadota</taxon>
        <taxon>Gammaproteobacteria</taxon>
        <taxon>Nevskiales</taxon>
        <taxon>Nevskiaceae</taxon>
        <taxon>Solimonas</taxon>
    </lineage>
</organism>
<name>A0A2S5TAZ9_9GAMM</name>
<dbReference type="Proteomes" id="UP000238220">
    <property type="component" value="Unassembled WGS sequence"/>
</dbReference>
<proteinExistence type="predicted"/>
<keyword evidence="1" id="KW-1133">Transmembrane helix</keyword>
<dbReference type="OrthoDB" id="6199177at2"/>
<evidence type="ECO:0000313" key="2">
    <source>
        <dbReference type="EMBL" id="PPE72191.1"/>
    </source>
</evidence>
<keyword evidence="1" id="KW-0812">Transmembrane</keyword>
<keyword evidence="1" id="KW-0472">Membrane</keyword>
<dbReference type="RefSeq" id="WP_104232151.1">
    <property type="nucleotide sequence ID" value="NZ_PSNW01000015.1"/>
</dbReference>
<sequence length="164" mass="18382">MSESATVLPLRAQGRIGEVDYVAAQFLHLRPPPMVLSLLGLALGAAVLALALTRSPVLLSTLAVLATYGLLVMPWRARRRYRASPSIAAPMALSIDEQGLRFDRGGREQQLRWEQLGRWRGSRRVVLLYPVKSGFYLVPASFFERPQDFEVFVELLRQRVGSPH</sequence>
<gene>
    <name evidence="2" type="ORF">C3942_20070</name>
</gene>
<accession>A0A2S5TAZ9</accession>
<comment type="caution">
    <text evidence="2">The sequence shown here is derived from an EMBL/GenBank/DDBJ whole genome shotgun (WGS) entry which is preliminary data.</text>
</comment>
<dbReference type="AlphaFoldDB" id="A0A2S5TAZ9"/>
<reference evidence="2 3" key="1">
    <citation type="submission" date="2018-02" db="EMBL/GenBank/DDBJ databases">
        <title>Genome sequencing of Solimonas sp. HR-BB.</title>
        <authorList>
            <person name="Lee Y."/>
            <person name="Jeon C.O."/>
        </authorList>
    </citation>
    <scope>NUCLEOTIDE SEQUENCE [LARGE SCALE GENOMIC DNA]</scope>
    <source>
        <strain evidence="2 3">HR-BB</strain>
    </source>
</reference>
<protein>
    <submittedName>
        <fullName evidence="2">Uncharacterized protein</fullName>
    </submittedName>
</protein>
<keyword evidence="3" id="KW-1185">Reference proteome</keyword>
<evidence type="ECO:0000256" key="1">
    <source>
        <dbReference type="SAM" id="Phobius"/>
    </source>
</evidence>
<dbReference type="EMBL" id="PSNW01000015">
    <property type="protein sequence ID" value="PPE72191.1"/>
    <property type="molecule type" value="Genomic_DNA"/>
</dbReference>
<feature type="transmembrane region" description="Helical" evidence="1">
    <location>
        <begin position="58"/>
        <end position="75"/>
    </location>
</feature>